<dbReference type="STRING" id="929556.Solca_0724"/>
<dbReference type="EMBL" id="CP003349">
    <property type="protein sequence ID" value="AFD05848.1"/>
    <property type="molecule type" value="Genomic_DNA"/>
</dbReference>
<dbReference type="Proteomes" id="UP000007590">
    <property type="component" value="Chromosome"/>
</dbReference>
<keyword evidence="1" id="KW-0812">Transmembrane</keyword>
<dbReference type="HOGENOM" id="CLU_2685885_0_0_10"/>
<keyword evidence="1" id="KW-1133">Transmembrane helix</keyword>
<accession>H8KPF0</accession>
<feature type="transmembrane region" description="Helical" evidence="1">
    <location>
        <begin position="6"/>
        <end position="31"/>
    </location>
</feature>
<dbReference type="AlphaFoldDB" id="H8KPF0"/>
<gene>
    <name evidence="2" type="ordered locus">Solca_0724</name>
</gene>
<proteinExistence type="predicted"/>
<reference evidence="2" key="1">
    <citation type="submission" date="2012-02" db="EMBL/GenBank/DDBJ databases">
        <title>The complete genome of Solitalea canadensis DSM 3403.</title>
        <authorList>
            <consortium name="US DOE Joint Genome Institute (JGI-PGF)"/>
            <person name="Lucas S."/>
            <person name="Copeland A."/>
            <person name="Lapidus A."/>
            <person name="Glavina del Rio T."/>
            <person name="Dalin E."/>
            <person name="Tice H."/>
            <person name="Bruce D."/>
            <person name="Goodwin L."/>
            <person name="Pitluck S."/>
            <person name="Peters L."/>
            <person name="Ovchinnikova G."/>
            <person name="Lu M."/>
            <person name="Kyrpides N."/>
            <person name="Mavromatis K."/>
            <person name="Ivanova N."/>
            <person name="Brettin T."/>
            <person name="Detter J.C."/>
            <person name="Han C."/>
            <person name="Larimer F."/>
            <person name="Land M."/>
            <person name="Hauser L."/>
            <person name="Markowitz V."/>
            <person name="Cheng J.-F."/>
            <person name="Hugenholtz P."/>
            <person name="Woyke T."/>
            <person name="Wu D."/>
            <person name="Spring S."/>
            <person name="Schroeder M."/>
            <person name="Kopitz M."/>
            <person name="Brambilla E."/>
            <person name="Klenk H.-P."/>
            <person name="Eisen J.A."/>
        </authorList>
    </citation>
    <scope>NUCLEOTIDE SEQUENCE</scope>
    <source>
        <strain evidence="2">DSM 3403</strain>
    </source>
</reference>
<evidence type="ECO:0000256" key="1">
    <source>
        <dbReference type="SAM" id="Phobius"/>
    </source>
</evidence>
<dbReference type="KEGG" id="scn:Solca_0724"/>
<evidence type="ECO:0000313" key="2">
    <source>
        <dbReference type="EMBL" id="AFD05848.1"/>
    </source>
</evidence>
<name>H8KPF0_SOLCM</name>
<keyword evidence="3" id="KW-1185">Reference proteome</keyword>
<protein>
    <submittedName>
        <fullName evidence="2">Uncharacterized protein</fullName>
    </submittedName>
</protein>
<evidence type="ECO:0000313" key="3">
    <source>
        <dbReference type="Proteomes" id="UP000007590"/>
    </source>
</evidence>
<keyword evidence="1" id="KW-0472">Membrane</keyword>
<organism evidence="2 3">
    <name type="scientific">Solitalea canadensis (strain ATCC 29591 / DSM 3403 / JCM 21819 / LMG 8368 / NBRC 15130 / NCIMB 12057 / USAM 9D)</name>
    <name type="common">Flexibacter canadensis</name>
    <dbReference type="NCBI Taxonomy" id="929556"/>
    <lineage>
        <taxon>Bacteria</taxon>
        <taxon>Pseudomonadati</taxon>
        <taxon>Bacteroidota</taxon>
        <taxon>Sphingobacteriia</taxon>
        <taxon>Sphingobacteriales</taxon>
        <taxon>Sphingobacteriaceae</taxon>
        <taxon>Solitalea</taxon>
    </lineage>
</organism>
<sequence length="74" mass="8419">MKSVYVFFQYFFFWLFIIGPAMQVISLFALIGGIHMEWFGIVGLYVFAVGLGGLTITLLIGEGWYPEEYKPDIG</sequence>
<dbReference type="RefSeq" id="WP_014679076.1">
    <property type="nucleotide sequence ID" value="NC_017770.1"/>
</dbReference>
<feature type="transmembrane region" description="Helical" evidence="1">
    <location>
        <begin position="38"/>
        <end position="60"/>
    </location>
</feature>